<comment type="caution">
    <text evidence="1">The sequence shown here is derived from an EMBL/GenBank/DDBJ whole genome shotgun (WGS) entry which is preliminary data.</text>
</comment>
<accession>A0A927YQ47</accession>
<organism evidence="1 2">
    <name type="scientific">Pseudobutyrivibrio ruminis</name>
    <dbReference type="NCBI Taxonomy" id="46206"/>
    <lineage>
        <taxon>Bacteria</taxon>
        <taxon>Bacillati</taxon>
        <taxon>Bacillota</taxon>
        <taxon>Clostridia</taxon>
        <taxon>Lachnospirales</taxon>
        <taxon>Lachnospiraceae</taxon>
        <taxon>Pseudobutyrivibrio</taxon>
    </lineage>
</organism>
<dbReference type="Proteomes" id="UP000766246">
    <property type="component" value="Unassembled WGS sequence"/>
</dbReference>
<evidence type="ECO:0008006" key="3">
    <source>
        <dbReference type="Google" id="ProtNLM"/>
    </source>
</evidence>
<name>A0A927YQ47_9FIRM</name>
<protein>
    <recommendedName>
        <fullName evidence="3">WXG100 protein secretion system (Wss), protein YukD</fullName>
    </recommendedName>
</protein>
<dbReference type="SUPFAM" id="SSF54236">
    <property type="entry name" value="Ubiquitin-like"/>
    <property type="match status" value="1"/>
</dbReference>
<dbReference type="InterPro" id="IPR024962">
    <property type="entry name" value="YukD-like"/>
</dbReference>
<evidence type="ECO:0000313" key="1">
    <source>
        <dbReference type="EMBL" id="MBE5919066.1"/>
    </source>
</evidence>
<evidence type="ECO:0000313" key="2">
    <source>
        <dbReference type="Proteomes" id="UP000766246"/>
    </source>
</evidence>
<dbReference type="Pfam" id="PF08817">
    <property type="entry name" value="YukD"/>
    <property type="match status" value="1"/>
</dbReference>
<dbReference type="AlphaFoldDB" id="A0A927YQ47"/>
<dbReference type="EMBL" id="SVER01000009">
    <property type="protein sequence ID" value="MBE5919066.1"/>
    <property type="molecule type" value="Genomic_DNA"/>
</dbReference>
<gene>
    <name evidence="1" type="ORF">E7272_04400</name>
</gene>
<sequence length="83" mass="9550">MDTKIIIRFKNVKENQEFDIEVPLDITANELIYGLKNSFKLPIDMDDPVQCYMRAENPIALIRGEATLESLGLRNGSVIFYEK</sequence>
<reference evidence="1" key="1">
    <citation type="submission" date="2019-04" db="EMBL/GenBank/DDBJ databases">
        <title>Evolution of Biomass-Degrading Anaerobic Consortia Revealed by Metagenomics.</title>
        <authorList>
            <person name="Peng X."/>
        </authorList>
    </citation>
    <scope>NUCLEOTIDE SEQUENCE</scope>
    <source>
        <strain evidence="1">SIG311</strain>
    </source>
</reference>
<dbReference type="InterPro" id="IPR029071">
    <property type="entry name" value="Ubiquitin-like_domsf"/>
</dbReference>
<proteinExistence type="predicted"/>